<evidence type="ECO:0000313" key="2">
    <source>
        <dbReference type="Proteomes" id="UP000305451"/>
    </source>
</evidence>
<dbReference type="EMBL" id="SRXV01000001">
    <property type="protein sequence ID" value="TGY93899.1"/>
    <property type="molecule type" value="Genomic_DNA"/>
</dbReference>
<dbReference type="Proteomes" id="UP000305451">
    <property type="component" value="Unassembled WGS sequence"/>
</dbReference>
<comment type="caution">
    <text evidence="1">The sequence shown here is derived from an EMBL/GenBank/DDBJ whole genome shotgun (WGS) entry which is preliminary data.</text>
</comment>
<dbReference type="OrthoDB" id="8453666at2"/>
<accession>A0A4V3RZE0</accession>
<organism evidence="1 2">
    <name type="scientific">Marinicauda pacifica</name>
    <dbReference type="NCBI Taxonomy" id="1133559"/>
    <lineage>
        <taxon>Bacteria</taxon>
        <taxon>Pseudomonadati</taxon>
        <taxon>Pseudomonadota</taxon>
        <taxon>Alphaproteobacteria</taxon>
        <taxon>Maricaulales</taxon>
        <taxon>Maricaulaceae</taxon>
        <taxon>Marinicauda</taxon>
    </lineage>
</organism>
<sequence>MTSAAWWRDFEYANGVLHVRKTGVDVPVGAGVAMEAASWLAFHACVEATRLAVRADGPKLWFAPDRPRPWYLLWPVMQLAGIRIVAHREDAECIFIFDDRTHTHIDGSLQAGSALNGGCLNVSKSQVAAVFEAVFDRPLSVDPQTWDGAMVAKSELNGVHDGRVLTGPRAAEGGQVYQRLIETTGADGCVEDLRCPTVGGRIPLVFIKRRPVERRFENTNSSVTLAAPSAVFTQTELDQLSAFCREMKLDWGGLDVLRDRKSGALYVVDVNKTDMGPPIALPMKDKMRAVRTLAAALRAFLEERREASLPE</sequence>
<reference evidence="1 2" key="1">
    <citation type="journal article" date="2013" name="Int. J. Syst. Evol. Microbiol.">
        <title>Marinicauda pacifica gen. nov., sp. nov., a prosthecate alphaproteobacterium of the family Hyphomonadaceae isolated from deep seawater.</title>
        <authorList>
            <person name="Zhang X.Y."/>
            <person name="Li G.W."/>
            <person name="Wang C.S."/>
            <person name="Zhang Y.J."/>
            <person name="Xu X.W."/>
            <person name="Li H."/>
            <person name="Liu A."/>
            <person name="Liu C."/>
            <person name="Xie B.B."/>
            <person name="Qin Q.L."/>
            <person name="Xu Z."/>
            <person name="Chen X.L."/>
            <person name="Zhou B.C."/>
            <person name="Zhang Y.Z."/>
        </authorList>
    </citation>
    <scope>NUCLEOTIDE SEQUENCE [LARGE SCALE GENOMIC DNA]</scope>
    <source>
        <strain evidence="1 2">P-1 km-3</strain>
    </source>
</reference>
<evidence type="ECO:0000313" key="1">
    <source>
        <dbReference type="EMBL" id="TGY93899.1"/>
    </source>
</evidence>
<protein>
    <recommendedName>
        <fullName evidence="3">ATP-grasp domain-containing protein</fullName>
    </recommendedName>
</protein>
<dbReference type="Gene3D" id="3.30.470.20">
    <property type="entry name" value="ATP-grasp fold, B domain"/>
    <property type="match status" value="1"/>
</dbReference>
<dbReference type="RefSeq" id="WP_135943094.1">
    <property type="nucleotide sequence ID" value="NZ_BMEI01000001.1"/>
</dbReference>
<keyword evidence="2" id="KW-1185">Reference proteome</keyword>
<dbReference type="AlphaFoldDB" id="A0A4V3RZE0"/>
<evidence type="ECO:0008006" key="3">
    <source>
        <dbReference type="Google" id="ProtNLM"/>
    </source>
</evidence>
<proteinExistence type="predicted"/>
<name>A0A4V3RZE0_9PROT</name>
<gene>
    <name evidence="1" type="ORF">E5162_00995</name>
</gene>